<dbReference type="PANTHER" id="PTHR12526:SF630">
    <property type="entry name" value="GLYCOSYLTRANSFERASE"/>
    <property type="match status" value="1"/>
</dbReference>
<dbReference type="Proteomes" id="UP000621670">
    <property type="component" value="Unassembled WGS sequence"/>
</dbReference>
<dbReference type="CDD" id="cd03820">
    <property type="entry name" value="GT4_AmsD-like"/>
    <property type="match status" value="1"/>
</dbReference>
<keyword evidence="3" id="KW-1185">Reference proteome</keyword>
<organism evidence="2 3">
    <name type="scientific">Flavobacterium turcicum</name>
    <dbReference type="NCBI Taxonomy" id="2764718"/>
    <lineage>
        <taxon>Bacteria</taxon>
        <taxon>Pseudomonadati</taxon>
        <taxon>Bacteroidota</taxon>
        <taxon>Flavobacteriia</taxon>
        <taxon>Flavobacteriales</taxon>
        <taxon>Flavobacteriaceae</taxon>
        <taxon>Flavobacterium</taxon>
    </lineage>
</organism>
<name>A0ABR7JIS2_9FLAO</name>
<accession>A0ABR7JIS2</accession>
<dbReference type="PANTHER" id="PTHR12526">
    <property type="entry name" value="GLYCOSYLTRANSFERASE"/>
    <property type="match status" value="1"/>
</dbReference>
<feature type="domain" description="Glycosyl transferase family 1" evidence="1">
    <location>
        <begin position="195"/>
        <end position="352"/>
    </location>
</feature>
<proteinExistence type="predicted"/>
<reference evidence="2 3" key="1">
    <citation type="submission" date="2020-08" db="EMBL/GenBank/DDBJ databases">
        <title>Description of novel Flavobacterium F-400 isolate.</title>
        <authorList>
            <person name="Saticioglu I."/>
            <person name="Duman M."/>
            <person name="Altun S."/>
        </authorList>
    </citation>
    <scope>NUCLEOTIDE SEQUENCE [LARGE SCALE GENOMIC DNA]</scope>
    <source>
        <strain evidence="2 3">F-400</strain>
    </source>
</reference>
<protein>
    <submittedName>
        <fullName evidence="2">Glycosyltransferase family 4 protein</fullName>
    </submittedName>
</protein>
<evidence type="ECO:0000259" key="1">
    <source>
        <dbReference type="Pfam" id="PF00534"/>
    </source>
</evidence>
<dbReference type="InterPro" id="IPR001296">
    <property type="entry name" value="Glyco_trans_1"/>
</dbReference>
<evidence type="ECO:0000313" key="2">
    <source>
        <dbReference type="EMBL" id="MBC5864220.1"/>
    </source>
</evidence>
<sequence>MIMTIVYCIGALIKPGGTESVLVNKANYLAEHSSHKIHIIIAEQQGQPICFDISPKVTVHDMAISTYFGTKFNVKGLTFFYNAYVLRKVYQKLIDAISPDIISVLELGYDDLIIPKLKTKAIKIREIHSSDQAQKIIRGGTSLFSKDLLMMHWHNYLAKQYDTIVLLTEQDAQDRYYFKNKEVLPNCVTMPFDFQKDFQSKRVISVGRLDVFKNFADQIMVWRSVASSHPDWELHIYGDGPEKEKLQKLIIDLQLEKNVFLKGISKAIAQEYSTSAFFIFTSLAEGFGMVLVEAMQMQLPVIAYDCPCGPSAIIEDTANGFLIPLKNKKLLEEKILYLIGNPEQREIMANTALQSSQQYRPEIIMPKWIHLFERLITNR</sequence>
<comment type="caution">
    <text evidence="2">The sequence shown here is derived from an EMBL/GenBank/DDBJ whole genome shotgun (WGS) entry which is preliminary data.</text>
</comment>
<dbReference type="Pfam" id="PF00534">
    <property type="entry name" value="Glycos_transf_1"/>
    <property type="match status" value="1"/>
</dbReference>
<dbReference type="Gene3D" id="3.40.50.2000">
    <property type="entry name" value="Glycogen Phosphorylase B"/>
    <property type="match status" value="2"/>
</dbReference>
<evidence type="ECO:0000313" key="3">
    <source>
        <dbReference type="Proteomes" id="UP000621670"/>
    </source>
</evidence>
<gene>
    <name evidence="2" type="ORF">H8R26_12380</name>
</gene>
<dbReference type="SUPFAM" id="SSF53756">
    <property type="entry name" value="UDP-Glycosyltransferase/glycogen phosphorylase"/>
    <property type="match status" value="1"/>
</dbReference>
<dbReference type="EMBL" id="JACRUM010000007">
    <property type="protein sequence ID" value="MBC5864220.1"/>
    <property type="molecule type" value="Genomic_DNA"/>
</dbReference>